<dbReference type="Ensembl" id="ENSTGUT00000024509.1">
    <property type="protein sequence ID" value="ENSTGUP00000035725.1"/>
    <property type="gene ID" value="ENSTGUG00000024286.1"/>
</dbReference>
<reference evidence="1 2" key="1">
    <citation type="journal article" date="2010" name="Nature">
        <title>The genome of a songbird.</title>
        <authorList>
            <person name="Warren W.C."/>
            <person name="Clayton D.F."/>
            <person name="Ellegren H."/>
            <person name="Arnold A.P."/>
            <person name="Hillier L.W."/>
            <person name="Kunstner A."/>
            <person name="Searle S."/>
            <person name="White S."/>
            <person name="Vilella A.J."/>
            <person name="Fairley S."/>
            <person name="Heger A."/>
            <person name="Kong L."/>
            <person name="Ponting C.P."/>
            <person name="Jarvis E.D."/>
            <person name="Mello C.V."/>
            <person name="Minx P."/>
            <person name="Lovell P."/>
            <person name="Velho T.A."/>
            <person name="Ferris M."/>
            <person name="Balakrishnan C.N."/>
            <person name="Sinha S."/>
            <person name="Blatti C."/>
            <person name="London S.E."/>
            <person name="Li Y."/>
            <person name="Lin Y.C."/>
            <person name="George J."/>
            <person name="Sweedler J."/>
            <person name="Southey B."/>
            <person name="Gunaratne P."/>
            <person name="Watson M."/>
            <person name="Nam K."/>
            <person name="Backstrom N."/>
            <person name="Smeds L."/>
            <person name="Nabholz B."/>
            <person name="Itoh Y."/>
            <person name="Whitney O."/>
            <person name="Pfenning A.R."/>
            <person name="Howard J."/>
            <person name="Volker M."/>
            <person name="Skinner B.M."/>
            <person name="Griffin D.K."/>
            <person name="Ye L."/>
            <person name="McLaren W.M."/>
            <person name="Flicek P."/>
            <person name="Quesada V."/>
            <person name="Velasco G."/>
            <person name="Lopez-Otin C."/>
            <person name="Puente X.S."/>
            <person name="Olender T."/>
            <person name="Lancet D."/>
            <person name="Smit A.F."/>
            <person name="Hubley R."/>
            <person name="Konkel M.K."/>
            <person name="Walker J.A."/>
            <person name="Batzer M.A."/>
            <person name="Gu W."/>
            <person name="Pollock D.D."/>
            <person name="Chen L."/>
            <person name="Cheng Z."/>
            <person name="Eichler E.E."/>
            <person name="Stapley J."/>
            <person name="Slate J."/>
            <person name="Ekblom R."/>
            <person name="Birkhead T."/>
            <person name="Burke T."/>
            <person name="Burt D."/>
            <person name="Scharff C."/>
            <person name="Adam I."/>
            <person name="Richard H."/>
            <person name="Sultan M."/>
            <person name="Soldatov A."/>
            <person name="Lehrach H."/>
            <person name="Edwards S.V."/>
            <person name="Yang S.P."/>
            <person name="Li X."/>
            <person name="Graves T."/>
            <person name="Fulton L."/>
            <person name="Nelson J."/>
            <person name="Chinwalla A."/>
            <person name="Hou S."/>
            <person name="Mardis E.R."/>
            <person name="Wilson R.K."/>
        </authorList>
    </citation>
    <scope>NUCLEOTIDE SEQUENCE [LARGE SCALE GENOMIC DNA]</scope>
</reference>
<dbReference type="AlphaFoldDB" id="A0A674HMG1"/>
<accession>A0A674HMG1</accession>
<evidence type="ECO:0000313" key="1">
    <source>
        <dbReference type="Ensembl" id="ENSTGUP00000035725.1"/>
    </source>
</evidence>
<organism evidence="1 2">
    <name type="scientific">Taeniopygia guttata</name>
    <name type="common">Zebra finch</name>
    <name type="synonym">Poephila guttata</name>
    <dbReference type="NCBI Taxonomy" id="59729"/>
    <lineage>
        <taxon>Eukaryota</taxon>
        <taxon>Metazoa</taxon>
        <taxon>Chordata</taxon>
        <taxon>Craniata</taxon>
        <taxon>Vertebrata</taxon>
        <taxon>Euteleostomi</taxon>
        <taxon>Archelosauria</taxon>
        <taxon>Archosauria</taxon>
        <taxon>Dinosauria</taxon>
        <taxon>Saurischia</taxon>
        <taxon>Theropoda</taxon>
        <taxon>Coelurosauria</taxon>
        <taxon>Aves</taxon>
        <taxon>Neognathae</taxon>
        <taxon>Neoaves</taxon>
        <taxon>Telluraves</taxon>
        <taxon>Australaves</taxon>
        <taxon>Passeriformes</taxon>
        <taxon>Passeroidea</taxon>
        <taxon>Estrildidae</taxon>
        <taxon>Estrildinae</taxon>
        <taxon>Taeniopygia</taxon>
    </lineage>
</organism>
<dbReference type="InParanoid" id="A0A674HMG1"/>
<keyword evidence="2" id="KW-1185">Reference proteome</keyword>
<reference evidence="1" key="3">
    <citation type="submission" date="2025-09" db="UniProtKB">
        <authorList>
            <consortium name="Ensembl"/>
        </authorList>
    </citation>
    <scope>IDENTIFICATION</scope>
</reference>
<proteinExistence type="predicted"/>
<dbReference type="Proteomes" id="UP000007754">
    <property type="component" value="Chromosome 10"/>
</dbReference>
<reference evidence="1" key="2">
    <citation type="submission" date="2025-08" db="UniProtKB">
        <authorList>
            <consortium name="Ensembl"/>
        </authorList>
    </citation>
    <scope>IDENTIFICATION</scope>
</reference>
<name>A0A674HMG1_TAEGU</name>
<sequence length="86" mass="8609">GWLLSGSVPPAAHGPLCPQVSPVSLFPVSPRVLCPWGQVSPCVPVGQVSPVSPRGPCVPVGQVSPVSPQGPCVPVGQVSPVSPWGT</sequence>
<dbReference type="OMA" id="PRVLCPW"/>
<protein>
    <submittedName>
        <fullName evidence="1">Uncharacterized protein</fullName>
    </submittedName>
</protein>
<evidence type="ECO:0000313" key="2">
    <source>
        <dbReference type="Proteomes" id="UP000007754"/>
    </source>
</evidence>